<name>A0A9Q1JA21_SYNKA</name>
<dbReference type="Proteomes" id="UP001152622">
    <property type="component" value="Chromosome 2"/>
</dbReference>
<protein>
    <submittedName>
        <fullName evidence="2">Uncharacterized protein</fullName>
    </submittedName>
</protein>
<feature type="compositionally biased region" description="Polar residues" evidence="1">
    <location>
        <begin position="20"/>
        <end position="31"/>
    </location>
</feature>
<comment type="caution">
    <text evidence="2">The sequence shown here is derived from an EMBL/GenBank/DDBJ whole genome shotgun (WGS) entry which is preliminary data.</text>
</comment>
<evidence type="ECO:0000313" key="3">
    <source>
        <dbReference type="Proteomes" id="UP001152622"/>
    </source>
</evidence>
<feature type="region of interest" description="Disordered" evidence="1">
    <location>
        <begin position="1"/>
        <end position="44"/>
    </location>
</feature>
<dbReference type="AlphaFoldDB" id="A0A9Q1JA21"/>
<reference evidence="2" key="1">
    <citation type="journal article" date="2023" name="Science">
        <title>Genome structures resolve the early diversification of teleost fishes.</title>
        <authorList>
            <person name="Parey E."/>
            <person name="Louis A."/>
            <person name="Montfort J."/>
            <person name="Bouchez O."/>
            <person name="Roques C."/>
            <person name="Iampietro C."/>
            <person name="Lluch J."/>
            <person name="Castinel A."/>
            <person name="Donnadieu C."/>
            <person name="Desvignes T."/>
            <person name="Floi Bucao C."/>
            <person name="Jouanno E."/>
            <person name="Wen M."/>
            <person name="Mejri S."/>
            <person name="Dirks R."/>
            <person name="Jansen H."/>
            <person name="Henkel C."/>
            <person name="Chen W.J."/>
            <person name="Zahm M."/>
            <person name="Cabau C."/>
            <person name="Klopp C."/>
            <person name="Thompson A.W."/>
            <person name="Robinson-Rechavi M."/>
            <person name="Braasch I."/>
            <person name="Lecointre G."/>
            <person name="Bobe J."/>
            <person name="Postlethwait J.H."/>
            <person name="Berthelot C."/>
            <person name="Roest Crollius H."/>
            <person name="Guiguen Y."/>
        </authorList>
    </citation>
    <scope>NUCLEOTIDE SEQUENCE</scope>
    <source>
        <strain evidence="2">WJC10195</strain>
    </source>
</reference>
<organism evidence="2 3">
    <name type="scientific">Synaphobranchus kaupii</name>
    <name type="common">Kaup's arrowtooth eel</name>
    <dbReference type="NCBI Taxonomy" id="118154"/>
    <lineage>
        <taxon>Eukaryota</taxon>
        <taxon>Metazoa</taxon>
        <taxon>Chordata</taxon>
        <taxon>Craniata</taxon>
        <taxon>Vertebrata</taxon>
        <taxon>Euteleostomi</taxon>
        <taxon>Actinopterygii</taxon>
        <taxon>Neopterygii</taxon>
        <taxon>Teleostei</taxon>
        <taxon>Anguilliformes</taxon>
        <taxon>Synaphobranchidae</taxon>
        <taxon>Synaphobranchus</taxon>
    </lineage>
</organism>
<accession>A0A9Q1JA21</accession>
<proteinExistence type="predicted"/>
<keyword evidence="3" id="KW-1185">Reference proteome</keyword>
<gene>
    <name evidence="2" type="ORF">SKAU_G00054000</name>
</gene>
<sequence length="244" mass="27143">MSQDHSSDTRINPRTICPSYVTNGHRSTKQSPHPRLLDASQEGKSMKHEECELRKGCRTLLKLFLKITALEFRQPERALKEMASSRPNTLSWEDYLSSFSARVLTRILYGRGRAGEDHGSGFTGVRVTPRAAVPPVPPPAAVTADRALPEKPLSRRLIKIDKKRTQTDGRGAGLSPSLRTLCLHLPKPQRAPRLPWRHGLCAGNFVSRNTTVCPALIPQSRRQHSPIPLSTSEEEGSHASFIYS</sequence>
<dbReference type="EMBL" id="JAINUF010000002">
    <property type="protein sequence ID" value="KAJ8374820.1"/>
    <property type="molecule type" value="Genomic_DNA"/>
</dbReference>
<evidence type="ECO:0000313" key="2">
    <source>
        <dbReference type="EMBL" id="KAJ8374820.1"/>
    </source>
</evidence>
<feature type="region of interest" description="Disordered" evidence="1">
    <location>
        <begin position="222"/>
        <end position="244"/>
    </location>
</feature>
<evidence type="ECO:0000256" key="1">
    <source>
        <dbReference type="SAM" id="MobiDB-lite"/>
    </source>
</evidence>